<proteinExistence type="predicted"/>
<organism evidence="2">
    <name type="scientific">Rhipicephalus microplus</name>
    <name type="common">Cattle tick</name>
    <name type="synonym">Boophilus microplus</name>
    <dbReference type="NCBI Taxonomy" id="6941"/>
    <lineage>
        <taxon>Eukaryota</taxon>
        <taxon>Metazoa</taxon>
        <taxon>Ecdysozoa</taxon>
        <taxon>Arthropoda</taxon>
        <taxon>Chelicerata</taxon>
        <taxon>Arachnida</taxon>
        <taxon>Acari</taxon>
        <taxon>Parasitiformes</taxon>
        <taxon>Ixodida</taxon>
        <taxon>Ixodoidea</taxon>
        <taxon>Ixodidae</taxon>
        <taxon>Rhipicephalinae</taxon>
        <taxon>Rhipicephalus</taxon>
        <taxon>Boophilus</taxon>
    </lineage>
</organism>
<protein>
    <submittedName>
        <fullName evidence="2">Putative secreted protein synganglion overexpressed</fullName>
    </submittedName>
</protein>
<keyword evidence="1" id="KW-0732">Signal</keyword>
<feature type="signal peptide" evidence="1">
    <location>
        <begin position="1"/>
        <end position="23"/>
    </location>
</feature>
<dbReference type="EMBL" id="GHWJ01010309">
    <property type="protein sequence ID" value="NOV43046.1"/>
    <property type="molecule type" value="Transcribed_RNA"/>
</dbReference>
<sequence>MILICFRHTVICCWVFIAFSCLATDIKTENVTSQQVSRTKPLLKLDFVWGAQRTPEFKAVIMLIITPLSFLATTGQRQKNALALTFVRC</sequence>
<dbReference type="PROSITE" id="PS51257">
    <property type="entry name" value="PROKAR_LIPOPROTEIN"/>
    <property type="match status" value="1"/>
</dbReference>
<reference evidence="2" key="1">
    <citation type="submission" date="2019-09" db="EMBL/GenBank/DDBJ databases">
        <title>Organ-specific transcriptomic study of the physiology of the cattle tick, Rhipicephalus microplus.</title>
        <authorList>
            <person name="Tirloni L."/>
            <person name="Braz G."/>
            <person name="Gandara A.C.P."/>
            <person name="Sabadin G.A."/>
            <person name="da Silva R.M."/>
            <person name="Guizzo M.G."/>
            <person name="Machado J.A."/>
            <person name="Costa E.P."/>
            <person name="Gomes H.F."/>
            <person name="Moraes J."/>
            <person name="Mota M.B.S."/>
            <person name="Mesquita R.D."/>
            <person name="Alvarenga P.H."/>
            <person name="Alves F."/>
            <person name="Seixas A."/>
            <person name="da Fonseca R.N."/>
            <person name="Fogaca A."/>
            <person name="Logullo C."/>
            <person name="Tanaka A."/>
            <person name="Daffre S."/>
            <person name="Termignoni C."/>
            <person name="Vaz I.S.Jr."/>
            <person name="Oliveira P.L."/>
            <person name="Ribeiro J.M."/>
        </authorList>
    </citation>
    <scope>NUCLEOTIDE SEQUENCE</scope>
    <source>
        <strain evidence="2">Porto Alegre</strain>
    </source>
</reference>
<accession>A0A6M2DAC2</accession>
<evidence type="ECO:0000256" key="1">
    <source>
        <dbReference type="SAM" id="SignalP"/>
    </source>
</evidence>
<dbReference type="AlphaFoldDB" id="A0A6M2DAC2"/>
<feature type="chain" id="PRO_5026800778" evidence="1">
    <location>
        <begin position="24"/>
        <end position="89"/>
    </location>
</feature>
<name>A0A6M2DAC2_RHIMP</name>
<evidence type="ECO:0000313" key="2">
    <source>
        <dbReference type="EMBL" id="NOV43046.1"/>
    </source>
</evidence>